<sequence>MNCWSCLPSASHYRESDIKAAASAFTGWTVDRNSNRFRLDAGHHAPNTNRFWAKAACRMADRCWMLCWSTPHG</sequence>
<dbReference type="Proteomes" id="UP000510621">
    <property type="component" value="Chromosome"/>
</dbReference>
<dbReference type="Pfam" id="PF08811">
    <property type="entry name" value="DUF1800"/>
    <property type="match status" value="1"/>
</dbReference>
<dbReference type="AlphaFoldDB" id="A0A7L6AXU4"/>
<gene>
    <name evidence="1" type="ORF">HZT40_22185</name>
</gene>
<dbReference type="InterPro" id="IPR014917">
    <property type="entry name" value="DUF1800"/>
</dbReference>
<evidence type="ECO:0000313" key="2">
    <source>
        <dbReference type="Proteomes" id="UP000510621"/>
    </source>
</evidence>
<accession>A0A7L6AXU4</accession>
<organism evidence="1 2">
    <name type="scientific">Candidatus Thiothrix singaporensis</name>
    <dbReference type="NCBI Taxonomy" id="2799669"/>
    <lineage>
        <taxon>Bacteria</taxon>
        <taxon>Pseudomonadati</taxon>
        <taxon>Pseudomonadota</taxon>
        <taxon>Gammaproteobacteria</taxon>
        <taxon>Thiotrichales</taxon>
        <taxon>Thiotrichaceae</taxon>
        <taxon>Thiothrix</taxon>
    </lineage>
</organism>
<dbReference type="EMBL" id="CP059265">
    <property type="protein sequence ID" value="QLQ33875.1"/>
    <property type="molecule type" value="Genomic_DNA"/>
</dbReference>
<dbReference type="KEGG" id="this:HZT40_22185"/>
<evidence type="ECO:0000313" key="1">
    <source>
        <dbReference type="EMBL" id="QLQ33875.1"/>
    </source>
</evidence>
<proteinExistence type="predicted"/>
<reference evidence="1" key="1">
    <citation type="submission" date="2020-06" db="EMBL/GenBank/DDBJ databases">
        <title>Analysis procedures for assessing recovery of high quality, complete, closed genomes from Nanopore long read metagenome sequencing.</title>
        <authorList>
            <person name="Bessarab I."/>
            <person name="Arumugam K."/>
            <person name="Haryono M."/>
            <person name="Liu X."/>
            <person name="Roy S."/>
            <person name="Zuniga-Montanez R.E."/>
            <person name="Qiu G."/>
            <person name="Drautz-Moses D.I."/>
            <person name="Law Y.Y."/>
            <person name="Wuertz S."/>
            <person name="Lauro F.M."/>
            <person name="Huson D.H."/>
            <person name="Williams R.B."/>
        </authorList>
    </citation>
    <scope>NUCLEOTIDE SEQUENCE [LARGE SCALE GENOMIC DNA]</scope>
    <source>
        <strain evidence="1">SSD2</strain>
    </source>
</reference>
<protein>
    <submittedName>
        <fullName evidence="1">DUF1800 family protein</fullName>
    </submittedName>
</protein>
<name>A0A7L6AXU4_9GAMM</name>
<keyword evidence="2" id="KW-1185">Reference proteome</keyword>